<evidence type="ECO:0000313" key="17">
    <source>
        <dbReference type="Proteomes" id="UP000015816"/>
    </source>
</evidence>
<comment type="subcellular location">
    <subcellularLocation>
        <location evidence="2">Cell membrane</location>
        <topology evidence="2">Multi-pass membrane protein</topology>
    </subcellularLocation>
</comment>
<dbReference type="GO" id="GO:0006782">
    <property type="term" value="P:protoporphyrinogen IX biosynthetic process"/>
    <property type="evidence" value="ECO:0007669"/>
    <property type="project" value="UniProtKB-UniPathway"/>
</dbReference>
<evidence type="ECO:0000313" key="16">
    <source>
        <dbReference type="EMBL" id="EQD89836.1"/>
    </source>
</evidence>
<dbReference type="PANTHER" id="PTHR40255">
    <property type="entry name" value="UPF0093 MEMBRANE PROTEIN SLR1790"/>
    <property type="match status" value="1"/>
</dbReference>
<evidence type="ECO:0000256" key="8">
    <source>
        <dbReference type="ARBA" id="ARBA00022692"/>
    </source>
</evidence>
<evidence type="ECO:0000256" key="3">
    <source>
        <dbReference type="ARBA" id="ARBA00005073"/>
    </source>
</evidence>
<evidence type="ECO:0000256" key="5">
    <source>
        <dbReference type="ARBA" id="ARBA00017504"/>
    </source>
</evidence>
<evidence type="ECO:0000256" key="15">
    <source>
        <dbReference type="SAM" id="Phobius"/>
    </source>
</evidence>
<dbReference type="GO" id="GO:0016491">
    <property type="term" value="F:oxidoreductase activity"/>
    <property type="evidence" value="ECO:0007669"/>
    <property type="project" value="UniProtKB-KW"/>
</dbReference>
<evidence type="ECO:0000256" key="9">
    <source>
        <dbReference type="ARBA" id="ARBA00022723"/>
    </source>
</evidence>
<evidence type="ECO:0000256" key="7">
    <source>
        <dbReference type="ARBA" id="ARBA00022617"/>
    </source>
</evidence>
<dbReference type="EMBL" id="AVNI01000001">
    <property type="protein sequence ID" value="EQD89836.1"/>
    <property type="molecule type" value="Genomic_DNA"/>
</dbReference>
<protein>
    <recommendedName>
        <fullName evidence="5">Protoporphyrinogen IX oxidase</fullName>
    </recommendedName>
</protein>
<dbReference type="Proteomes" id="UP000015816">
    <property type="component" value="Unassembled WGS sequence"/>
</dbReference>
<proteinExistence type="inferred from homology"/>
<dbReference type="GO" id="GO:0046872">
    <property type="term" value="F:metal ion binding"/>
    <property type="evidence" value="ECO:0007669"/>
    <property type="project" value="UniProtKB-KW"/>
</dbReference>
<comment type="caution">
    <text evidence="16">The sequence shown here is derived from an EMBL/GenBank/DDBJ whole genome shotgun (WGS) entry which is preliminary data.</text>
</comment>
<evidence type="ECO:0000256" key="10">
    <source>
        <dbReference type="ARBA" id="ARBA00022989"/>
    </source>
</evidence>
<keyword evidence="12" id="KW-0408">Iron</keyword>
<keyword evidence="11" id="KW-0560">Oxidoreductase</keyword>
<evidence type="ECO:0000256" key="13">
    <source>
        <dbReference type="ARBA" id="ARBA00023136"/>
    </source>
</evidence>
<dbReference type="InterPro" id="IPR005265">
    <property type="entry name" value="HemJ-like"/>
</dbReference>
<evidence type="ECO:0000256" key="12">
    <source>
        <dbReference type="ARBA" id="ARBA00023004"/>
    </source>
</evidence>
<evidence type="ECO:0000256" key="4">
    <source>
        <dbReference type="ARBA" id="ARBA00006501"/>
    </source>
</evidence>
<keyword evidence="13 15" id="KW-0472">Membrane</keyword>
<sequence>MEFLSGYFMWIKAFHVIAVISWMAALFYLPRLFVYHAENAHKKEFVEVVRIQEKSFIPLSLHRQWVLRSLQGF</sequence>
<keyword evidence="6" id="KW-1003">Cell membrane</keyword>
<comment type="pathway">
    <text evidence="3">Porphyrin-containing compound metabolism; protoporphyrin-IX biosynthesis; protoporphyrin-IX from protoporphyrinogen-IX: step 1/1.</text>
</comment>
<organism evidence="16 17">
    <name type="scientific">Helicobacter pylori SouthAfrica50</name>
    <dbReference type="NCBI Taxonomy" id="1352357"/>
    <lineage>
        <taxon>Bacteria</taxon>
        <taxon>Pseudomonadati</taxon>
        <taxon>Campylobacterota</taxon>
        <taxon>Epsilonproteobacteria</taxon>
        <taxon>Campylobacterales</taxon>
        <taxon>Helicobacteraceae</taxon>
        <taxon>Helicobacter</taxon>
    </lineage>
</organism>
<reference evidence="16 17" key="1">
    <citation type="journal article" date="2013" name="Genome Announc.">
        <title>Genome Sequences of Three hpAfrica2 Strains of Helicobacter pylori.</title>
        <authorList>
            <person name="Duncan S.S."/>
            <person name="Bertoli M.T."/>
            <person name="Kersulyte D."/>
            <person name="Valk P.L."/>
            <person name="Tamma S."/>
            <person name="Segal I."/>
            <person name="McClain M.S."/>
            <person name="Cover T.L."/>
            <person name="Berg D.E."/>
        </authorList>
    </citation>
    <scope>NUCLEOTIDE SEQUENCE [LARGE SCALE GENOMIC DNA]</scope>
    <source>
        <strain evidence="16 17">SouthAfrica50</strain>
    </source>
</reference>
<dbReference type="PANTHER" id="PTHR40255:SF1">
    <property type="entry name" value="PROTOPORPHYRINOGEN IX OXIDASE"/>
    <property type="match status" value="1"/>
</dbReference>
<evidence type="ECO:0000256" key="2">
    <source>
        <dbReference type="ARBA" id="ARBA00004651"/>
    </source>
</evidence>
<comment type="similarity">
    <text evidence="4">Belongs to the HemJ family.</text>
</comment>
<evidence type="ECO:0000256" key="11">
    <source>
        <dbReference type="ARBA" id="ARBA00023002"/>
    </source>
</evidence>
<dbReference type="PATRIC" id="fig|1352357.3.peg.228"/>
<evidence type="ECO:0000256" key="6">
    <source>
        <dbReference type="ARBA" id="ARBA00022475"/>
    </source>
</evidence>
<keyword evidence="8 15" id="KW-0812">Transmembrane</keyword>
<name>T2SAT9_HELPX</name>
<comment type="catalytic activity">
    <reaction evidence="14">
        <text>protoporphyrinogen IX + 3 A = protoporphyrin IX + 3 AH2</text>
        <dbReference type="Rhea" id="RHEA:62000"/>
        <dbReference type="ChEBI" id="CHEBI:13193"/>
        <dbReference type="ChEBI" id="CHEBI:17499"/>
        <dbReference type="ChEBI" id="CHEBI:57306"/>
        <dbReference type="ChEBI" id="CHEBI:57307"/>
    </reaction>
</comment>
<keyword evidence="10 15" id="KW-1133">Transmembrane helix</keyword>
<keyword evidence="9" id="KW-0479">Metal-binding</keyword>
<dbReference type="UniPathway" id="UPA00251">
    <property type="reaction ID" value="UER00324"/>
</dbReference>
<comment type="cofactor">
    <cofactor evidence="1">
        <name>heme b</name>
        <dbReference type="ChEBI" id="CHEBI:60344"/>
    </cofactor>
</comment>
<evidence type="ECO:0000256" key="14">
    <source>
        <dbReference type="ARBA" id="ARBA00048390"/>
    </source>
</evidence>
<dbReference type="GO" id="GO:0005886">
    <property type="term" value="C:plasma membrane"/>
    <property type="evidence" value="ECO:0007669"/>
    <property type="project" value="UniProtKB-SubCell"/>
</dbReference>
<feature type="transmembrane region" description="Helical" evidence="15">
    <location>
        <begin position="6"/>
        <end position="29"/>
    </location>
</feature>
<accession>T2SAT9</accession>
<dbReference type="AlphaFoldDB" id="T2SAT9"/>
<dbReference type="Pfam" id="PF03653">
    <property type="entry name" value="UPF0093"/>
    <property type="match status" value="1"/>
</dbReference>
<gene>
    <name evidence="16" type="ORF">HPSA50_0229</name>
</gene>
<keyword evidence="7" id="KW-0349">Heme</keyword>
<evidence type="ECO:0000256" key="1">
    <source>
        <dbReference type="ARBA" id="ARBA00001970"/>
    </source>
</evidence>